<evidence type="ECO:0000256" key="6">
    <source>
        <dbReference type="ARBA" id="ARBA00032162"/>
    </source>
</evidence>
<dbReference type="RefSeq" id="WP_012697732.1">
    <property type="nucleotide sequence ID" value="NZ_CP022115.1"/>
</dbReference>
<evidence type="ECO:0000256" key="5">
    <source>
        <dbReference type="ARBA" id="ARBA00022801"/>
    </source>
</evidence>
<evidence type="ECO:0000256" key="1">
    <source>
        <dbReference type="ARBA" id="ARBA00000847"/>
    </source>
</evidence>
<keyword evidence="5 10" id="KW-0378">Hydrolase</keyword>
<comment type="cofactor">
    <cofactor evidence="2">
        <name>Mg(2+)</name>
        <dbReference type="ChEBI" id="CHEBI:18420"/>
    </cofactor>
</comment>
<evidence type="ECO:0000259" key="8">
    <source>
        <dbReference type="PROSITE" id="PS51462"/>
    </source>
</evidence>
<feature type="domain" description="Nudix hydrolase" evidence="8">
    <location>
        <begin position="39"/>
        <end position="168"/>
    </location>
</feature>
<comment type="similarity">
    <text evidence="3">Belongs to the Nudix hydrolase family. NudK subfamily.</text>
</comment>
<evidence type="ECO:0000313" key="12">
    <source>
        <dbReference type="Proteomes" id="UP001200247"/>
    </source>
</evidence>
<reference evidence="11" key="2">
    <citation type="submission" date="2017-06" db="EMBL/GenBank/DDBJ databases">
        <title>Whole genome sequence of Laribacter hongkongensis LHGZ1.</title>
        <authorList>
            <person name="Chen D."/>
            <person name="Wu H."/>
            <person name="Chen J."/>
        </authorList>
    </citation>
    <scope>NUCLEOTIDE SEQUENCE [LARGE SCALE GENOMIC DNA]</scope>
    <source>
        <strain evidence="11">LHGZ1</strain>
    </source>
</reference>
<reference evidence="10 12" key="4">
    <citation type="submission" date="2021-10" db="EMBL/GenBank/DDBJ databases">
        <title>Whole-genome sequencing analysis of Laribacter hongkongensis: virulence gene profiles, carbohydrate-active enzyme prediction, and antimicrobial resistance characterization.</title>
        <authorList>
            <person name="Yuan P."/>
            <person name="Zhan Y."/>
            <person name="Chen D."/>
        </authorList>
    </citation>
    <scope>NUCLEOTIDE SEQUENCE [LARGE SCALE GENOMIC DNA]</scope>
    <source>
        <strain evidence="10 12">W67</strain>
    </source>
</reference>
<dbReference type="OMA" id="DYQVHPG"/>
<evidence type="ECO:0000313" key="9">
    <source>
        <dbReference type="EMBL" id="ASJ25164.1"/>
    </source>
</evidence>
<evidence type="ECO:0000313" key="11">
    <source>
        <dbReference type="Proteomes" id="UP000197424"/>
    </source>
</evidence>
<evidence type="ECO:0000256" key="7">
    <source>
        <dbReference type="ARBA" id="ARBA00032272"/>
    </source>
</evidence>
<dbReference type="Proteomes" id="UP001200247">
    <property type="component" value="Unassembled WGS sequence"/>
</dbReference>
<accession>A0A248LL44</accession>
<reference evidence="9" key="3">
    <citation type="submission" date="2017-06" db="EMBL/GenBank/DDBJ databases">
        <authorList>
            <person name="Kim H.J."/>
            <person name="Triplett B.A."/>
        </authorList>
    </citation>
    <scope>NUCLEOTIDE SEQUENCE</scope>
    <source>
        <strain evidence="9">HLGZ1</strain>
    </source>
</reference>
<evidence type="ECO:0000256" key="3">
    <source>
        <dbReference type="ARBA" id="ARBA00007275"/>
    </source>
</evidence>
<dbReference type="InterPro" id="IPR015797">
    <property type="entry name" value="NUDIX_hydrolase-like_dom_sf"/>
</dbReference>
<dbReference type="PROSITE" id="PS00893">
    <property type="entry name" value="NUDIX_BOX"/>
    <property type="match status" value="1"/>
</dbReference>
<dbReference type="EMBL" id="JAJAXM010000003">
    <property type="protein sequence ID" value="MCG9024803.1"/>
    <property type="molecule type" value="Genomic_DNA"/>
</dbReference>
<proteinExistence type="inferred from homology"/>
<dbReference type="SUPFAM" id="SSF55811">
    <property type="entry name" value="Nudix"/>
    <property type="match status" value="1"/>
</dbReference>
<dbReference type="GO" id="GO:0005829">
    <property type="term" value="C:cytosol"/>
    <property type="evidence" value="ECO:0007669"/>
    <property type="project" value="TreeGrafter"/>
</dbReference>
<organism evidence="9 11">
    <name type="scientific">Laribacter hongkongensis</name>
    <dbReference type="NCBI Taxonomy" id="168471"/>
    <lineage>
        <taxon>Bacteria</taxon>
        <taxon>Pseudomonadati</taxon>
        <taxon>Pseudomonadota</taxon>
        <taxon>Betaproteobacteria</taxon>
        <taxon>Neisseriales</taxon>
        <taxon>Aquaspirillaceae</taxon>
        <taxon>Laribacter</taxon>
    </lineage>
</organism>
<dbReference type="EMBL" id="CP022115">
    <property type="protein sequence ID" value="ASJ25164.1"/>
    <property type="molecule type" value="Genomic_DNA"/>
</dbReference>
<reference evidence="9" key="1">
    <citation type="journal article" date="2017" name="J. Antimicrob. Chemother.">
        <title>Emergence and genomic analysis of MDR Laribacter hongkongensis strain HLGZ1 from Guangzhou, China.</title>
        <authorList>
            <person name="Wu H.K."/>
            <person name="Chen J.H."/>
            <person name="Yang L."/>
            <person name="Li A.R."/>
            <person name="Su D.H."/>
            <person name="Lin Y.P."/>
            <person name="Chen D.Q."/>
        </authorList>
    </citation>
    <scope>NUCLEOTIDE SEQUENCE</scope>
    <source>
        <strain evidence="9">HLGZ1</strain>
    </source>
</reference>
<dbReference type="AlphaFoldDB" id="A0A248LL44"/>
<dbReference type="Pfam" id="PF00293">
    <property type="entry name" value="NUDIX"/>
    <property type="match status" value="1"/>
</dbReference>
<evidence type="ECO:0000313" key="10">
    <source>
        <dbReference type="EMBL" id="MCG9024803.1"/>
    </source>
</evidence>
<protein>
    <recommendedName>
        <fullName evidence="4">GDP-mannose pyrophosphatase</fullName>
    </recommendedName>
    <alternativeName>
        <fullName evidence="6">GDP-mannose hydrolase</fullName>
    </alternativeName>
    <alternativeName>
        <fullName evidence="7">GDPMK</fullName>
    </alternativeName>
</protein>
<gene>
    <name evidence="9" type="primary">mutT</name>
    <name evidence="10" type="ORF">LH440_02560</name>
    <name evidence="9" type="ORF">LHGZ1_2333</name>
</gene>
<dbReference type="GO" id="GO:0016787">
    <property type="term" value="F:hydrolase activity"/>
    <property type="evidence" value="ECO:0007669"/>
    <property type="project" value="UniProtKB-KW"/>
</dbReference>
<dbReference type="OrthoDB" id="9806150at2"/>
<dbReference type="InterPro" id="IPR000086">
    <property type="entry name" value="NUDIX_hydrolase_dom"/>
</dbReference>
<evidence type="ECO:0000256" key="2">
    <source>
        <dbReference type="ARBA" id="ARBA00001946"/>
    </source>
</evidence>
<dbReference type="InterPro" id="IPR020084">
    <property type="entry name" value="NUDIX_hydrolase_CS"/>
</dbReference>
<dbReference type="PANTHER" id="PTHR11839:SF18">
    <property type="entry name" value="NUDIX HYDROLASE DOMAIN-CONTAINING PROTEIN"/>
    <property type="match status" value="1"/>
</dbReference>
<dbReference type="PROSITE" id="PS51462">
    <property type="entry name" value="NUDIX"/>
    <property type="match status" value="1"/>
</dbReference>
<evidence type="ECO:0000256" key="4">
    <source>
        <dbReference type="ARBA" id="ARBA00016377"/>
    </source>
</evidence>
<comment type="catalytic activity">
    <reaction evidence="1">
        <text>GDP-alpha-D-mannose + H2O = alpha-D-mannose 1-phosphate + GMP + 2 H(+)</text>
        <dbReference type="Rhea" id="RHEA:27978"/>
        <dbReference type="ChEBI" id="CHEBI:15377"/>
        <dbReference type="ChEBI" id="CHEBI:15378"/>
        <dbReference type="ChEBI" id="CHEBI:57527"/>
        <dbReference type="ChEBI" id="CHEBI:58115"/>
        <dbReference type="ChEBI" id="CHEBI:58409"/>
    </reaction>
</comment>
<dbReference type="PANTHER" id="PTHR11839">
    <property type="entry name" value="UDP/ADP-SUGAR PYROPHOSPHATASE"/>
    <property type="match status" value="1"/>
</dbReference>
<dbReference type="GO" id="GO:0019693">
    <property type="term" value="P:ribose phosphate metabolic process"/>
    <property type="evidence" value="ECO:0007669"/>
    <property type="project" value="TreeGrafter"/>
</dbReference>
<dbReference type="Proteomes" id="UP000197424">
    <property type="component" value="Chromosome"/>
</dbReference>
<sequence length="186" mass="20969">MDLTENRIDGDVVYQGGFFEVTRDQVRLPGGRTSQREFIRHPGAVAVFAALPDGRLVFERQFRYPAGREFLEIPAGKIDPHESPLATARRELLEETGYAAAHWWQLPTGYPCIGYSDERIVYFVAEGLVSGERRLDEGEFLEVLTLSLDEVRRLAASGELCDGKTLAGLYWYEQFLAGRIERIAAV</sequence>
<dbReference type="Gene3D" id="3.90.79.10">
    <property type="entry name" value="Nucleoside Triphosphate Pyrophosphohydrolase"/>
    <property type="match status" value="1"/>
</dbReference>
<name>A0A248LL44_9NEIS</name>
<dbReference type="GO" id="GO:0006753">
    <property type="term" value="P:nucleoside phosphate metabolic process"/>
    <property type="evidence" value="ECO:0007669"/>
    <property type="project" value="TreeGrafter"/>
</dbReference>